<dbReference type="EMBL" id="LAZR01049736">
    <property type="protein sequence ID" value="KKK88943.1"/>
    <property type="molecule type" value="Genomic_DNA"/>
</dbReference>
<dbReference type="AlphaFoldDB" id="A0A0F8Z5B9"/>
<accession>A0A0F8Z5B9</accession>
<organism evidence="1">
    <name type="scientific">marine sediment metagenome</name>
    <dbReference type="NCBI Taxonomy" id="412755"/>
    <lineage>
        <taxon>unclassified sequences</taxon>
        <taxon>metagenomes</taxon>
        <taxon>ecological metagenomes</taxon>
    </lineage>
</organism>
<evidence type="ECO:0000313" key="1">
    <source>
        <dbReference type="EMBL" id="KKK88943.1"/>
    </source>
</evidence>
<comment type="caution">
    <text evidence="1">The sequence shown here is derived from an EMBL/GenBank/DDBJ whole genome shotgun (WGS) entry which is preliminary data.</text>
</comment>
<protein>
    <submittedName>
        <fullName evidence="1">Uncharacterized protein</fullName>
    </submittedName>
</protein>
<sequence>MKSPTKSVRLGTLGRPSAGDPYLLRTIHTNIMVWLDFFLQSVGL</sequence>
<reference evidence="1" key="1">
    <citation type="journal article" date="2015" name="Nature">
        <title>Complex archaea that bridge the gap between prokaryotes and eukaryotes.</title>
        <authorList>
            <person name="Spang A."/>
            <person name="Saw J.H."/>
            <person name="Jorgensen S.L."/>
            <person name="Zaremba-Niedzwiedzka K."/>
            <person name="Martijn J."/>
            <person name="Lind A.E."/>
            <person name="van Eijk R."/>
            <person name="Schleper C."/>
            <person name="Guy L."/>
            <person name="Ettema T.J."/>
        </authorList>
    </citation>
    <scope>NUCLEOTIDE SEQUENCE</scope>
</reference>
<name>A0A0F8Z5B9_9ZZZZ</name>
<gene>
    <name evidence="1" type="ORF">LCGC14_2738050</name>
</gene>
<feature type="non-terminal residue" evidence="1">
    <location>
        <position position="44"/>
    </location>
</feature>
<proteinExistence type="predicted"/>